<keyword evidence="7" id="KW-1185">Reference proteome</keyword>
<dbReference type="OrthoDB" id="9816431at2"/>
<protein>
    <submittedName>
        <fullName evidence="6">TetR/AcrR family transcriptional regulator</fullName>
    </submittedName>
</protein>
<dbReference type="GO" id="GO:0000976">
    <property type="term" value="F:transcription cis-regulatory region binding"/>
    <property type="evidence" value="ECO:0007669"/>
    <property type="project" value="TreeGrafter"/>
</dbReference>
<dbReference type="InterPro" id="IPR036271">
    <property type="entry name" value="Tet_transcr_reg_TetR-rel_C_sf"/>
</dbReference>
<dbReference type="SUPFAM" id="SSF48498">
    <property type="entry name" value="Tetracyclin repressor-like, C-terminal domain"/>
    <property type="match status" value="1"/>
</dbReference>
<dbReference type="FunFam" id="1.10.10.60:FF:000141">
    <property type="entry name" value="TetR family transcriptional regulator"/>
    <property type="match status" value="1"/>
</dbReference>
<dbReference type="Proteomes" id="UP000273516">
    <property type="component" value="Unassembled WGS sequence"/>
</dbReference>
<accession>A0A3M0MFW3</accession>
<dbReference type="Gene3D" id="1.10.357.10">
    <property type="entry name" value="Tetracycline Repressor, domain 2"/>
    <property type="match status" value="1"/>
</dbReference>
<evidence type="ECO:0000259" key="5">
    <source>
        <dbReference type="PROSITE" id="PS50977"/>
    </source>
</evidence>
<dbReference type="SUPFAM" id="SSF46689">
    <property type="entry name" value="Homeodomain-like"/>
    <property type="match status" value="1"/>
</dbReference>
<evidence type="ECO:0000256" key="3">
    <source>
        <dbReference type="ARBA" id="ARBA00023163"/>
    </source>
</evidence>
<keyword evidence="3" id="KW-0804">Transcription</keyword>
<feature type="domain" description="HTH tetR-type" evidence="5">
    <location>
        <begin position="13"/>
        <end position="73"/>
    </location>
</feature>
<keyword evidence="2 4" id="KW-0238">DNA-binding</keyword>
<keyword evidence="1" id="KW-0805">Transcription regulation</keyword>
<name>A0A3M0MFW3_9RHOB</name>
<organism evidence="6 7">
    <name type="scientific">Paracoccus alkanivorans</name>
    <dbReference type="NCBI Taxonomy" id="2116655"/>
    <lineage>
        <taxon>Bacteria</taxon>
        <taxon>Pseudomonadati</taxon>
        <taxon>Pseudomonadota</taxon>
        <taxon>Alphaproteobacteria</taxon>
        <taxon>Rhodobacterales</taxon>
        <taxon>Paracoccaceae</taxon>
        <taxon>Paracoccus</taxon>
    </lineage>
</organism>
<evidence type="ECO:0000256" key="2">
    <source>
        <dbReference type="ARBA" id="ARBA00023125"/>
    </source>
</evidence>
<dbReference type="PRINTS" id="PR00455">
    <property type="entry name" value="HTHTETR"/>
</dbReference>
<dbReference type="InterPro" id="IPR050109">
    <property type="entry name" value="HTH-type_TetR-like_transc_reg"/>
</dbReference>
<evidence type="ECO:0000313" key="7">
    <source>
        <dbReference type="Proteomes" id="UP000273516"/>
    </source>
</evidence>
<sequence length="223" mass="24813">MVKLKKRRNAAFGRKIDQVLDGAWRIFLRDGYAGAGVDDIARAAGVSKATLYAYFPDKQLMFQQAVKMALDRPDVGPLASIEHDFPVEPGLTRITAAITEWLHSDPEVQLVRLTIGEANRFPALIRAYHERTEKLLVRPLADRLEIYVGRGELDIGDTALAARQLIRLCGLTIHDQVAARTAGDDRTAALRSAEMFLRAFGGPAARNLDRQEMKRCVDVASMR</sequence>
<dbReference type="RefSeq" id="WP_122111747.1">
    <property type="nucleotide sequence ID" value="NZ_QOKZ01000002.1"/>
</dbReference>
<proteinExistence type="predicted"/>
<dbReference type="Gene3D" id="1.10.10.60">
    <property type="entry name" value="Homeodomain-like"/>
    <property type="match status" value="1"/>
</dbReference>
<dbReference type="PANTHER" id="PTHR30055:SF146">
    <property type="entry name" value="HTH-TYPE TRANSCRIPTIONAL DUAL REGULATOR CECR"/>
    <property type="match status" value="1"/>
</dbReference>
<dbReference type="Pfam" id="PF00440">
    <property type="entry name" value="TetR_N"/>
    <property type="match status" value="1"/>
</dbReference>
<dbReference type="InterPro" id="IPR009057">
    <property type="entry name" value="Homeodomain-like_sf"/>
</dbReference>
<dbReference type="PROSITE" id="PS50977">
    <property type="entry name" value="HTH_TETR_2"/>
    <property type="match status" value="1"/>
</dbReference>
<gene>
    <name evidence="6" type="ORF">C9E81_07995</name>
</gene>
<dbReference type="InterPro" id="IPR039536">
    <property type="entry name" value="TetR_C_Proteobacteria"/>
</dbReference>
<dbReference type="InterPro" id="IPR001647">
    <property type="entry name" value="HTH_TetR"/>
</dbReference>
<dbReference type="AlphaFoldDB" id="A0A3M0MFW3"/>
<evidence type="ECO:0000256" key="4">
    <source>
        <dbReference type="PROSITE-ProRule" id="PRU00335"/>
    </source>
</evidence>
<dbReference type="GO" id="GO:0003700">
    <property type="term" value="F:DNA-binding transcription factor activity"/>
    <property type="evidence" value="ECO:0007669"/>
    <property type="project" value="TreeGrafter"/>
</dbReference>
<reference evidence="6 7" key="1">
    <citation type="submission" date="2018-07" db="EMBL/GenBank/DDBJ databases">
        <authorList>
            <person name="Zhang Y."/>
            <person name="Wang L."/>
            <person name="Ma S."/>
        </authorList>
    </citation>
    <scope>NUCLEOTIDE SEQUENCE [LARGE SCALE GENOMIC DNA]</scope>
    <source>
        <strain evidence="6 7">4-2</strain>
    </source>
</reference>
<comment type="caution">
    <text evidence="6">The sequence shown here is derived from an EMBL/GenBank/DDBJ whole genome shotgun (WGS) entry which is preliminary data.</text>
</comment>
<evidence type="ECO:0000256" key="1">
    <source>
        <dbReference type="ARBA" id="ARBA00023015"/>
    </source>
</evidence>
<dbReference type="PANTHER" id="PTHR30055">
    <property type="entry name" value="HTH-TYPE TRANSCRIPTIONAL REGULATOR RUTR"/>
    <property type="match status" value="1"/>
</dbReference>
<dbReference type="Pfam" id="PF14246">
    <property type="entry name" value="TetR_C_7"/>
    <property type="match status" value="1"/>
</dbReference>
<feature type="DNA-binding region" description="H-T-H motif" evidence="4">
    <location>
        <begin position="36"/>
        <end position="55"/>
    </location>
</feature>
<dbReference type="EMBL" id="QOKZ01000002">
    <property type="protein sequence ID" value="RMC36578.1"/>
    <property type="molecule type" value="Genomic_DNA"/>
</dbReference>
<evidence type="ECO:0000313" key="6">
    <source>
        <dbReference type="EMBL" id="RMC36578.1"/>
    </source>
</evidence>